<reference evidence="3" key="1">
    <citation type="submission" date="2022-02" db="EMBL/GenBank/DDBJ databases">
        <title>Corynebacterium sp. from urogenital microbiome.</title>
        <authorList>
            <person name="Cappelli E.A."/>
            <person name="Ribeiro T.G."/>
            <person name="Peixe L."/>
        </authorList>
    </citation>
    <scope>NUCLEOTIDE SEQUENCE</scope>
    <source>
        <strain evidence="3">C9Ua_112</strain>
    </source>
</reference>
<keyword evidence="2" id="KW-0732">Signal</keyword>
<feature type="region of interest" description="Disordered" evidence="1">
    <location>
        <begin position="31"/>
        <end position="63"/>
    </location>
</feature>
<sequence>MNVHVNRFSRTLSCIVAAGLAVGALSACGSDDSPNDGPVAGDPAQPKDSPTSSQGPGEQLDLGKPALGAARVGLSADENAPGANLVAVLTQGKVHFIDATNPKDKPRQVDIDDSCDSITTTAQGVAVACQDKAIELGADGKETRRLDVEGKVTTVTFLDNGKAVLGKAGEDKARFYDKDGKETGSEIVSRSLDQAVLVKPRDRDQRAALIDRGQTSISDVNVNDGSLNAALRIGQGVGQVASGRGDDGVVVASDARQGQMLIYTMNDVVRLHQAAPTEDSPWGVTWDAKRKLAWVASTAANSLEAYRIDSGAPVKAAHTEVPGKLRWVCDAANGALVLVTEDGKVNVYSADSVDKDIASMKDKPAEDYPVKRD</sequence>
<accession>A0A9X3M675</accession>
<evidence type="ECO:0000313" key="3">
    <source>
        <dbReference type="EMBL" id="MCZ9304516.1"/>
    </source>
</evidence>
<proteinExistence type="predicted"/>
<dbReference type="GeneID" id="301812508"/>
<keyword evidence="4" id="KW-1185">Reference proteome</keyword>
<gene>
    <name evidence="3" type="ORF">L8U58_03045</name>
</gene>
<dbReference type="InterPro" id="IPR015943">
    <property type="entry name" value="WD40/YVTN_repeat-like_dom_sf"/>
</dbReference>
<name>A0A9X3M675_9CORY</name>
<dbReference type="AlphaFoldDB" id="A0A9X3M675"/>
<evidence type="ECO:0000256" key="1">
    <source>
        <dbReference type="SAM" id="MobiDB-lite"/>
    </source>
</evidence>
<organism evidence="3 4">
    <name type="scientific">Corynebacterium macclintockiae</name>
    <dbReference type="NCBI Taxonomy" id="2913501"/>
    <lineage>
        <taxon>Bacteria</taxon>
        <taxon>Bacillati</taxon>
        <taxon>Actinomycetota</taxon>
        <taxon>Actinomycetes</taxon>
        <taxon>Mycobacteriales</taxon>
        <taxon>Corynebacteriaceae</taxon>
        <taxon>Corynebacterium</taxon>
    </lineage>
</organism>
<evidence type="ECO:0008006" key="5">
    <source>
        <dbReference type="Google" id="ProtNLM"/>
    </source>
</evidence>
<protein>
    <recommendedName>
        <fullName evidence="5">Prolipoprotein LppL</fullName>
    </recommendedName>
</protein>
<evidence type="ECO:0000256" key="2">
    <source>
        <dbReference type="SAM" id="SignalP"/>
    </source>
</evidence>
<feature type="chain" id="PRO_5040951465" description="Prolipoprotein LppL" evidence="2">
    <location>
        <begin position="30"/>
        <end position="373"/>
    </location>
</feature>
<dbReference type="RefSeq" id="WP_230580533.1">
    <property type="nucleotide sequence ID" value="NZ_JAKMUV010000002.1"/>
</dbReference>
<comment type="caution">
    <text evidence="3">The sequence shown here is derived from an EMBL/GenBank/DDBJ whole genome shotgun (WGS) entry which is preliminary data.</text>
</comment>
<dbReference type="Gene3D" id="2.130.10.10">
    <property type="entry name" value="YVTN repeat-like/Quinoprotein amine dehydrogenase"/>
    <property type="match status" value="1"/>
</dbReference>
<dbReference type="PROSITE" id="PS51257">
    <property type="entry name" value="PROKAR_LIPOPROTEIN"/>
    <property type="match status" value="1"/>
</dbReference>
<dbReference type="EMBL" id="JAKMUV010000002">
    <property type="protein sequence ID" value="MCZ9304516.1"/>
    <property type="molecule type" value="Genomic_DNA"/>
</dbReference>
<dbReference type="SUPFAM" id="SSF50998">
    <property type="entry name" value="Quinoprotein alcohol dehydrogenase-like"/>
    <property type="match status" value="1"/>
</dbReference>
<dbReference type="InterPro" id="IPR011047">
    <property type="entry name" value="Quinoprotein_ADH-like_sf"/>
</dbReference>
<evidence type="ECO:0000313" key="4">
    <source>
        <dbReference type="Proteomes" id="UP001146505"/>
    </source>
</evidence>
<dbReference type="Proteomes" id="UP001146505">
    <property type="component" value="Unassembled WGS sequence"/>
</dbReference>
<feature type="signal peptide" evidence="2">
    <location>
        <begin position="1"/>
        <end position="29"/>
    </location>
</feature>